<dbReference type="AlphaFoldDB" id="A0A0R3Q5R7"/>
<organism evidence="2">
    <name type="scientific">Brugia timori</name>
    <dbReference type="NCBI Taxonomy" id="42155"/>
    <lineage>
        <taxon>Eukaryota</taxon>
        <taxon>Metazoa</taxon>
        <taxon>Ecdysozoa</taxon>
        <taxon>Nematoda</taxon>
        <taxon>Chromadorea</taxon>
        <taxon>Rhabditida</taxon>
        <taxon>Spirurina</taxon>
        <taxon>Spiruromorpha</taxon>
        <taxon>Filarioidea</taxon>
        <taxon>Onchocercidae</taxon>
        <taxon>Brugia</taxon>
    </lineage>
</organism>
<feature type="signal peptide" evidence="1">
    <location>
        <begin position="1"/>
        <end position="18"/>
    </location>
</feature>
<sequence length="109" mass="11661">LFGEIALILSAFFNVTISGSMSEVRSVKTGTTDAGNDTRIEPKARTVVLQNRSVPLNHACIYSLIAIAIGIRFSLIVAEALKFNADILKGIPVAIECSKDKADSLPENV</sequence>
<dbReference type="WBParaSite" id="BTMF_0000166201-mRNA-1">
    <property type="protein sequence ID" value="BTMF_0000166201-mRNA-1"/>
    <property type="gene ID" value="BTMF_0000166201"/>
</dbReference>
<name>A0A0R3Q5R7_9BILA</name>
<evidence type="ECO:0000256" key="1">
    <source>
        <dbReference type="SAM" id="SignalP"/>
    </source>
</evidence>
<keyword evidence="1" id="KW-0732">Signal</keyword>
<evidence type="ECO:0000313" key="2">
    <source>
        <dbReference type="WBParaSite" id="BTMF_0000166201-mRNA-1"/>
    </source>
</evidence>
<protein>
    <submittedName>
        <fullName evidence="2">CNNM transmembrane domain-containing protein</fullName>
    </submittedName>
</protein>
<reference evidence="2" key="1">
    <citation type="submission" date="2017-02" db="UniProtKB">
        <authorList>
            <consortium name="WormBaseParasite"/>
        </authorList>
    </citation>
    <scope>IDENTIFICATION</scope>
</reference>
<proteinExistence type="predicted"/>
<feature type="chain" id="PRO_5006446884" evidence="1">
    <location>
        <begin position="19"/>
        <end position="109"/>
    </location>
</feature>
<accession>A0A0R3Q5R7</accession>